<dbReference type="SUPFAM" id="SSF54695">
    <property type="entry name" value="POZ domain"/>
    <property type="match status" value="1"/>
</dbReference>
<name>A0ABR3GBR6_9PEZI</name>
<dbReference type="InterPro" id="IPR000210">
    <property type="entry name" value="BTB/POZ_dom"/>
</dbReference>
<reference evidence="2 3" key="1">
    <citation type="submission" date="2024-02" db="EMBL/GenBank/DDBJ databases">
        <title>Discinaceae phylogenomics.</title>
        <authorList>
            <person name="Dirks A.C."/>
            <person name="James T.Y."/>
        </authorList>
    </citation>
    <scope>NUCLEOTIDE SEQUENCE [LARGE SCALE GENOMIC DNA]</scope>
    <source>
        <strain evidence="2 3">ACD0624</strain>
    </source>
</reference>
<evidence type="ECO:0000313" key="3">
    <source>
        <dbReference type="Proteomes" id="UP001447188"/>
    </source>
</evidence>
<evidence type="ECO:0000259" key="1">
    <source>
        <dbReference type="PROSITE" id="PS50097"/>
    </source>
</evidence>
<comment type="caution">
    <text evidence="2">The sequence shown here is derived from an EMBL/GenBank/DDBJ whole genome shotgun (WGS) entry which is preliminary data.</text>
</comment>
<sequence>MTYIDTNGDVVLLIGEATSLVVSSKVLSVASPVFAAMLSPHFREGSSLSSTCPTQIPLPDDPPVAVTTIVNILHFRNDSVWVCTFEELFDIALVADKYDLALALGPWRHVWLMRIPDYIVDVDGCPGQDSNRESREIFIRYVFKDPDGFEKVTKQAIIWGEGAEDVCEALPDWVAAGISKCRESVLRHLMSIADHYRLQYQSPRVKCRVRPHVSGAQAMACGAAVLGSLIRHYSELGIFPMPGRPYPGLSAGKLAAGLKGLRCFVDLDTGHSVCTISARIAKRVDAALDDVKGLELADLSGASGAILDLTELEY</sequence>
<proteinExistence type="predicted"/>
<feature type="domain" description="BTB" evidence="1">
    <location>
        <begin position="8"/>
        <end position="74"/>
    </location>
</feature>
<dbReference type="Proteomes" id="UP001447188">
    <property type="component" value="Unassembled WGS sequence"/>
</dbReference>
<dbReference type="PROSITE" id="PS50097">
    <property type="entry name" value="BTB"/>
    <property type="match status" value="1"/>
</dbReference>
<protein>
    <recommendedName>
        <fullName evidence="1">BTB domain-containing protein</fullName>
    </recommendedName>
</protein>
<dbReference type="EMBL" id="JBBBZM010000127">
    <property type="protein sequence ID" value="KAL0633411.1"/>
    <property type="molecule type" value="Genomic_DNA"/>
</dbReference>
<keyword evidence="3" id="KW-1185">Reference proteome</keyword>
<organism evidence="2 3">
    <name type="scientific">Discina gigas</name>
    <dbReference type="NCBI Taxonomy" id="1032678"/>
    <lineage>
        <taxon>Eukaryota</taxon>
        <taxon>Fungi</taxon>
        <taxon>Dikarya</taxon>
        <taxon>Ascomycota</taxon>
        <taxon>Pezizomycotina</taxon>
        <taxon>Pezizomycetes</taxon>
        <taxon>Pezizales</taxon>
        <taxon>Discinaceae</taxon>
        <taxon>Discina</taxon>
    </lineage>
</organism>
<dbReference type="InterPro" id="IPR011333">
    <property type="entry name" value="SKP1/BTB/POZ_sf"/>
</dbReference>
<dbReference type="CDD" id="cd18186">
    <property type="entry name" value="BTB_POZ_ZBTB_KLHL-like"/>
    <property type="match status" value="1"/>
</dbReference>
<gene>
    <name evidence="2" type="ORF">Q9L58_007724</name>
</gene>
<accession>A0ABR3GBR6</accession>
<evidence type="ECO:0000313" key="2">
    <source>
        <dbReference type="EMBL" id="KAL0633411.1"/>
    </source>
</evidence>
<dbReference type="Gene3D" id="3.30.710.10">
    <property type="entry name" value="Potassium Channel Kv1.1, Chain A"/>
    <property type="match status" value="1"/>
</dbReference>